<gene>
    <name evidence="2" type="ORF">TanjilG_13393</name>
</gene>
<organism evidence="2 3">
    <name type="scientific">Lupinus angustifolius</name>
    <name type="common">Narrow-leaved blue lupine</name>
    <dbReference type="NCBI Taxonomy" id="3871"/>
    <lineage>
        <taxon>Eukaryota</taxon>
        <taxon>Viridiplantae</taxon>
        <taxon>Streptophyta</taxon>
        <taxon>Embryophyta</taxon>
        <taxon>Tracheophyta</taxon>
        <taxon>Spermatophyta</taxon>
        <taxon>Magnoliopsida</taxon>
        <taxon>eudicotyledons</taxon>
        <taxon>Gunneridae</taxon>
        <taxon>Pentapetalae</taxon>
        <taxon>rosids</taxon>
        <taxon>fabids</taxon>
        <taxon>Fabales</taxon>
        <taxon>Fabaceae</taxon>
        <taxon>Papilionoideae</taxon>
        <taxon>50 kb inversion clade</taxon>
        <taxon>genistoids sensu lato</taxon>
        <taxon>core genistoids</taxon>
        <taxon>Genisteae</taxon>
        <taxon>Lupinus</taxon>
    </lineage>
</organism>
<dbReference type="Proteomes" id="UP000188354">
    <property type="component" value="Chromosome LG01"/>
</dbReference>
<dbReference type="AlphaFoldDB" id="A0A4P1RUU5"/>
<accession>A0A4P1RUU5</accession>
<dbReference type="STRING" id="3871.A0A4P1RUU5"/>
<dbReference type="Pfam" id="PF25397">
    <property type="entry name" value="DUF7887"/>
    <property type="match status" value="1"/>
</dbReference>
<sequence length="119" mass="13012">MAVTGRSTSVIYLTSSLPARKNGSKFGTTTIFAKKKEFSKNQKQQPFFKLKISKSLFSRTAIGVFGLGFIDAGYSGDWSRIGVITTQSEELLKVAAFLVVPFFCLQLCKVSHPFDGSSS</sequence>
<protein>
    <recommendedName>
        <fullName evidence="1">DUF7887 domain-containing protein</fullName>
    </recommendedName>
</protein>
<name>A0A4P1RUU5_LUPAN</name>
<keyword evidence="3" id="KW-1185">Reference proteome</keyword>
<evidence type="ECO:0000313" key="2">
    <source>
        <dbReference type="EMBL" id="OIW18641.1"/>
    </source>
</evidence>
<dbReference type="EMBL" id="CM007361">
    <property type="protein sequence ID" value="OIW18641.1"/>
    <property type="molecule type" value="Genomic_DNA"/>
</dbReference>
<dbReference type="Gramene" id="OIW18641">
    <property type="protein sequence ID" value="OIW18641"/>
    <property type="gene ID" value="TanjilG_13393"/>
</dbReference>
<feature type="domain" description="DUF7887" evidence="1">
    <location>
        <begin position="52"/>
        <end position="108"/>
    </location>
</feature>
<dbReference type="PANTHER" id="PTHR38389:SF1">
    <property type="entry name" value="DNA-DIRECTED RNA POLYMERASE SUBUNIT BETA"/>
    <property type="match status" value="1"/>
</dbReference>
<evidence type="ECO:0000313" key="3">
    <source>
        <dbReference type="Proteomes" id="UP000188354"/>
    </source>
</evidence>
<proteinExistence type="predicted"/>
<dbReference type="PANTHER" id="PTHR38389">
    <property type="entry name" value="DNA-DIRECTED RNA POLYMERASE SUBUNIT BETA"/>
    <property type="match status" value="1"/>
</dbReference>
<dbReference type="InterPro" id="IPR057209">
    <property type="entry name" value="DUF7887"/>
</dbReference>
<reference evidence="2 3" key="1">
    <citation type="journal article" date="2017" name="Plant Biotechnol. J.">
        <title>A comprehensive draft genome sequence for lupin (Lupinus angustifolius), an emerging health food: insights into plant-microbe interactions and legume evolution.</title>
        <authorList>
            <person name="Hane J.K."/>
            <person name="Ming Y."/>
            <person name="Kamphuis L.G."/>
            <person name="Nelson M.N."/>
            <person name="Garg G."/>
            <person name="Atkins C.A."/>
            <person name="Bayer P.E."/>
            <person name="Bravo A."/>
            <person name="Bringans S."/>
            <person name="Cannon S."/>
            <person name="Edwards D."/>
            <person name="Foley R."/>
            <person name="Gao L.L."/>
            <person name="Harrison M.J."/>
            <person name="Huang W."/>
            <person name="Hurgobin B."/>
            <person name="Li S."/>
            <person name="Liu C.W."/>
            <person name="McGrath A."/>
            <person name="Morahan G."/>
            <person name="Murray J."/>
            <person name="Weller J."/>
            <person name="Jian J."/>
            <person name="Singh K.B."/>
        </authorList>
    </citation>
    <scope>NUCLEOTIDE SEQUENCE [LARGE SCALE GENOMIC DNA]</scope>
    <source>
        <strain evidence="3">cv. Tanjil</strain>
        <tissue evidence="2">Whole plant</tissue>
    </source>
</reference>
<evidence type="ECO:0000259" key="1">
    <source>
        <dbReference type="Pfam" id="PF25397"/>
    </source>
</evidence>